<evidence type="ECO:0000256" key="9">
    <source>
        <dbReference type="ARBA" id="ARBA00023136"/>
    </source>
</evidence>
<dbReference type="Proteomes" id="UP000227088">
    <property type="component" value="Unassembled WGS sequence"/>
</dbReference>
<evidence type="ECO:0000256" key="2">
    <source>
        <dbReference type="ARBA" id="ARBA00006555"/>
    </source>
</evidence>
<dbReference type="Gene3D" id="3.30.1150.10">
    <property type="match status" value="1"/>
</dbReference>
<dbReference type="PANTHER" id="PTHR33446">
    <property type="entry name" value="PROTEIN TONB-RELATED"/>
    <property type="match status" value="1"/>
</dbReference>
<keyword evidence="5" id="KW-0997">Cell inner membrane</keyword>
<keyword evidence="8 11" id="KW-1133">Transmembrane helix</keyword>
<accession>A0A1Y5HUB9</accession>
<evidence type="ECO:0000256" key="3">
    <source>
        <dbReference type="ARBA" id="ARBA00022448"/>
    </source>
</evidence>
<evidence type="ECO:0000256" key="4">
    <source>
        <dbReference type="ARBA" id="ARBA00022475"/>
    </source>
</evidence>
<comment type="similarity">
    <text evidence="2">Belongs to the TonB family.</text>
</comment>
<keyword evidence="4" id="KW-1003">Cell membrane</keyword>
<feature type="domain" description="TonB C-terminal" evidence="12">
    <location>
        <begin position="210"/>
        <end position="302"/>
    </location>
</feature>
<evidence type="ECO:0000256" key="8">
    <source>
        <dbReference type="ARBA" id="ARBA00022989"/>
    </source>
</evidence>
<dbReference type="NCBIfam" id="TIGR01352">
    <property type="entry name" value="tonB_Cterm"/>
    <property type="match status" value="1"/>
</dbReference>
<feature type="region of interest" description="Disordered" evidence="10">
    <location>
        <begin position="99"/>
        <end position="172"/>
    </location>
</feature>
<gene>
    <name evidence="13" type="ORF">A9R00_04815</name>
</gene>
<protein>
    <submittedName>
        <fullName evidence="13">Protein TolA</fullName>
    </submittedName>
</protein>
<organism evidence="13 14">
    <name type="scientific">Oleispira antarctica</name>
    <dbReference type="NCBI Taxonomy" id="188908"/>
    <lineage>
        <taxon>Bacteria</taxon>
        <taxon>Pseudomonadati</taxon>
        <taxon>Pseudomonadota</taxon>
        <taxon>Gammaproteobacteria</taxon>
        <taxon>Oceanospirillales</taxon>
        <taxon>Oceanospirillaceae</taxon>
        <taxon>Oleispira</taxon>
    </lineage>
</organism>
<evidence type="ECO:0000313" key="13">
    <source>
        <dbReference type="EMBL" id="OUS40670.1"/>
    </source>
</evidence>
<dbReference type="Pfam" id="PF13103">
    <property type="entry name" value="TonB_2"/>
    <property type="match status" value="1"/>
</dbReference>
<evidence type="ECO:0000256" key="7">
    <source>
        <dbReference type="ARBA" id="ARBA00022927"/>
    </source>
</evidence>
<dbReference type="PROSITE" id="PS52015">
    <property type="entry name" value="TONB_CTD"/>
    <property type="match status" value="1"/>
</dbReference>
<evidence type="ECO:0000256" key="6">
    <source>
        <dbReference type="ARBA" id="ARBA00022692"/>
    </source>
</evidence>
<dbReference type="GO" id="GO:0098797">
    <property type="term" value="C:plasma membrane protein complex"/>
    <property type="evidence" value="ECO:0007669"/>
    <property type="project" value="TreeGrafter"/>
</dbReference>
<dbReference type="InterPro" id="IPR037682">
    <property type="entry name" value="TonB_C"/>
</dbReference>
<feature type="compositionally biased region" description="Basic and acidic residues" evidence="10">
    <location>
        <begin position="143"/>
        <end position="168"/>
    </location>
</feature>
<dbReference type="SUPFAM" id="SSF74653">
    <property type="entry name" value="TolA/TonB C-terminal domain"/>
    <property type="match status" value="1"/>
</dbReference>
<sequence>MQDKRNQAINTDLSEQGSFINKLLDPQGYGLPVVIALALHIVIIALFAIEWPEEKRQIAEPTPKNIQAKVIQTESKQAKKRKLAEEKRLKNENWKKYLDKKKAAKQKARKDKAKRDKAAKAKLAKDEARKDKARKDKARKDKAKKEKLNADKAKQVALEKERAEKEQQAFDEQQEQELLEALAVEEQQRSMDQALADEQQTQRDAAITNDIVSQIQAKIYEAWRYPPSARPEMEVIVRISLVPTGEVIQVTLEKSSGNQALDRSVLAAVKRAQPLPVPKDSRLFEQQFRNFAMTFRPEDAVW</sequence>
<dbReference type="GO" id="GO:0015031">
    <property type="term" value="P:protein transport"/>
    <property type="evidence" value="ECO:0007669"/>
    <property type="project" value="UniProtKB-KW"/>
</dbReference>
<dbReference type="PANTHER" id="PTHR33446:SF2">
    <property type="entry name" value="PROTEIN TONB"/>
    <property type="match status" value="1"/>
</dbReference>
<comment type="caution">
    <text evidence="13">The sequence shown here is derived from an EMBL/GenBank/DDBJ whole genome shotgun (WGS) entry which is preliminary data.</text>
</comment>
<evidence type="ECO:0000259" key="12">
    <source>
        <dbReference type="PROSITE" id="PS52015"/>
    </source>
</evidence>
<name>A0A1Y5HUB9_OLEAN</name>
<evidence type="ECO:0000256" key="11">
    <source>
        <dbReference type="SAM" id="Phobius"/>
    </source>
</evidence>
<dbReference type="EMBL" id="MABE01000279">
    <property type="protein sequence ID" value="OUS40670.1"/>
    <property type="molecule type" value="Genomic_DNA"/>
</dbReference>
<feature type="transmembrane region" description="Helical" evidence="11">
    <location>
        <begin position="29"/>
        <end position="49"/>
    </location>
</feature>
<keyword evidence="6 11" id="KW-0812">Transmembrane</keyword>
<dbReference type="GO" id="GO:0043213">
    <property type="term" value="P:bacteriocin transport"/>
    <property type="evidence" value="ECO:0007669"/>
    <property type="project" value="InterPro"/>
</dbReference>
<dbReference type="AlphaFoldDB" id="A0A1Y5HUB9"/>
<feature type="compositionally biased region" description="Basic and acidic residues" evidence="10">
    <location>
        <begin position="113"/>
        <end position="134"/>
    </location>
</feature>
<dbReference type="NCBIfam" id="TIGR02794">
    <property type="entry name" value="tolA_full"/>
    <property type="match status" value="1"/>
</dbReference>
<keyword evidence="3" id="KW-0813">Transport</keyword>
<dbReference type="GO" id="GO:0031992">
    <property type="term" value="F:energy transducer activity"/>
    <property type="evidence" value="ECO:0007669"/>
    <property type="project" value="TreeGrafter"/>
</dbReference>
<dbReference type="InterPro" id="IPR006260">
    <property type="entry name" value="TonB/TolA_C"/>
</dbReference>
<dbReference type="InterPro" id="IPR014161">
    <property type="entry name" value="Tol-Pal_TolA"/>
</dbReference>
<feature type="compositionally biased region" description="Basic residues" evidence="10">
    <location>
        <begin position="102"/>
        <end position="112"/>
    </location>
</feature>
<dbReference type="GO" id="GO:0019534">
    <property type="term" value="F:toxin transmembrane transporter activity"/>
    <property type="evidence" value="ECO:0007669"/>
    <property type="project" value="InterPro"/>
</dbReference>
<proteinExistence type="inferred from homology"/>
<reference evidence="14" key="1">
    <citation type="journal article" date="2017" name="Proc. Natl. Acad. Sci. U.S.A.">
        <title>Simulation of Deepwater Horizon oil plume reveals substrate specialization within a complex community of hydrocarbon degraders.</title>
        <authorList>
            <person name="Hu P."/>
            <person name="Dubinsky E.A."/>
            <person name="Probst A.J."/>
            <person name="Wang J."/>
            <person name="Sieber C.M.K."/>
            <person name="Tom L.M."/>
            <person name="Gardinali P."/>
            <person name="Banfield J.F."/>
            <person name="Atlas R.M."/>
            <person name="Andersen G.L."/>
        </authorList>
    </citation>
    <scope>NUCLEOTIDE SEQUENCE [LARGE SCALE GENOMIC DNA]</scope>
</reference>
<evidence type="ECO:0000313" key="14">
    <source>
        <dbReference type="Proteomes" id="UP000227088"/>
    </source>
</evidence>
<evidence type="ECO:0000256" key="5">
    <source>
        <dbReference type="ARBA" id="ARBA00022519"/>
    </source>
</evidence>
<keyword evidence="7" id="KW-0653">Protein transport</keyword>
<keyword evidence="9 11" id="KW-0472">Membrane</keyword>
<evidence type="ECO:0000256" key="1">
    <source>
        <dbReference type="ARBA" id="ARBA00004383"/>
    </source>
</evidence>
<dbReference type="InterPro" id="IPR051045">
    <property type="entry name" value="TonB-dependent_transducer"/>
</dbReference>
<evidence type="ECO:0000256" key="10">
    <source>
        <dbReference type="SAM" id="MobiDB-lite"/>
    </source>
</evidence>
<comment type="subcellular location">
    <subcellularLocation>
        <location evidence="1">Cell inner membrane</location>
        <topology evidence="1">Single-pass membrane protein</topology>
        <orientation evidence="1">Periplasmic side</orientation>
    </subcellularLocation>
</comment>